<comment type="similarity">
    <text evidence="5">Belongs to the bacterial ribosomal protein bL25 family. CTC subfamily.</text>
</comment>
<dbReference type="Proteomes" id="UP001449225">
    <property type="component" value="Unassembled WGS sequence"/>
</dbReference>
<evidence type="ECO:0000256" key="3">
    <source>
        <dbReference type="ARBA" id="ARBA00022980"/>
    </source>
</evidence>
<keyword evidence="4 5" id="KW-0687">Ribonucleoprotein</keyword>
<dbReference type="EMBL" id="JBBMRA010000007">
    <property type="protein sequence ID" value="MEM5536588.1"/>
    <property type="molecule type" value="Genomic_DNA"/>
</dbReference>
<dbReference type="Gene3D" id="2.170.120.20">
    <property type="entry name" value="Ribosomal protein L25, beta domain"/>
    <property type="match status" value="1"/>
</dbReference>
<gene>
    <name evidence="5" type="primary">rplY</name>
    <name evidence="5" type="synonym">ctc</name>
    <name evidence="8" type="ORF">WNY58_09330</name>
</gene>
<organism evidence="8 9">
    <name type="scientific">Neptuniibacter pectenicola</name>
    <dbReference type="NCBI Taxonomy" id="1806669"/>
    <lineage>
        <taxon>Bacteria</taxon>
        <taxon>Pseudomonadati</taxon>
        <taxon>Pseudomonadota</taxon>
        <taxon>Gammaproteobacteria</taxon>
        <taxon>Oceanospirillales</taxon>
        <taxon>Oceanospirillaceae</taxon>
        <taxon>Neptuniibacter</taxon>
    </lineage>
</organism>
<dbReference type="HAMAP" id="MF_01334">
    <property type="entry name" value="Ribosomal_bL25_CTC"/>
    <property type="match status" value="1"/>
</dbReference>
<dbReference type="SUPFAM" id="SSF50715">
    <property type="entry name" value="Ribosomal protein L25-like"/>
    <property type="match status" value="1"/>
</dbReference>
<dbReference type="InterPro" id="IPR029751">
    <property type="entry name" value="Ribosomal_L25_dom"/>
</dbReference>
<reference evidence="8 9" key="1">
    <citation type="submission" date="2024-03" db="EMBL/GenBank/DDBJ databases">
        <title>Community enrichment and isolation of bacterial strains for fucoidan degradation.</title>
        <authorList>
            <person name="Sichert A."/>
        </authorList>
    </citation>
    <scope>NUCLEOTIDE SEQUENCE [LARGE SCALE GENOMIC DNA]</scope>
    <source>
        <strain evidence="8 9">AS76</strain>
    </source>
</reference>
<keyword evidence="9" id="KW-1185">Reference proteome</keyword>
<keyword evidence="3 5" id="KW-0689">Ribosomal protein</keyword>
<feature type="domain" description="Large ribosomal subunit protein bL25 beta" evidence="7">
    <location>
        <begin position="104"/>
        <end position="175"/>
    </location>
</feature>
<dbReference type="RefSeq" id="WP_067984268.1">
    <property type="nucleotide sequence ID" value="NZ_CAXBCE010000011.1"/>
</dbReference>
<comment type="subunit">
    <text evidence="5">Part of the 50S ribosomal subunit; part of the 5S rRNA/L5/L18/L25 subcomplex. Contacts the 5S rRNA. Binds to the 5S rRNA independently of L5 and L18.</text>
</comment>
<feature type="domain" description="Large ribosomal subunit protein bL25 L25" evidence="6">
    <location>
        <begin position="7"/>
        <end position="95"/>
    </location>
</feature>
<name>A0ABU9TS84_9GAMM</name>
<evidence type="ECO:0000256" key="2">
    <source>
        <dbReference type="ARBA" id="ARBA00022884"/>
    </source>
</evidence>
<keyword evidence="2 5" id="KW-0694">RNA-binding</keyword>
<evidence type="ECO:0000259" key="6">
    <source>
        <dbReference type="Pfam" id="PF01386"/>
    </source>
</evidence>
<dbReference type="Gene3D" id="2.40.240.10">
    <property type="entry name" value="Ribosomal Protein L25, Chain P"/>
    <property type="match status" value="1"/>
</dbReference>
<keyword evidence="1 5" id="KW-0699">rRNA-binding</keyword>
<comment type="function">
    <text evidence="5">This is one of the proteins that binds to the 5S RNA in the ribosome where it forms part of the central protuberance.</text>
</comment>
<dbReference type="Pfam" id="PF14693">
    <property type="entry name" value="Ribosomal_TL5_C"/>
    <property type="match status" value="1"/>
</dbReference>
<evidence type="ECO:0000256" key="5">
    <source>
        <dbReference type="HAMAP-Rule" id="MF_01334"/>
    </source>
</evidence>
<dbReference type="InterPro" id="IPR037121">
    <property type="entry name" value="Ribosomal_bL25_C"/>
</dbReference>
<comment type="caution">
    <text evidence="8">The sequence shown here is derived from an EMBL/GenBank/DDBJ whole genome shotgun (WGS) entry which is preliminary data.</text>
</comment>
<evidence type="ECO:0000259" key="7">
    <source>
        <dbReference type="Pfam" id="PF14693"/>
    </source>
</evidence>
<dbReference type="InterPro" id="IPR020930">
    <property type="entry name" value="Ribosomal_uL5_bac-type"/>
</dbReference>
<dbReference type="InterPro" id="IPR020057">
    <property type="entry name" value="Ribosomal_bL25_b-dom"/>
</dbReference>
<dbReference type="Pfam" id="PF01386">
    <property type="entry name" value="Ribosomal_L25p"/>
    <property type="match status" value="1"/>
</dbReference>
<dbReference type="InterPro" id="IPR011035">
    <property type="entry name" value="Ribosomal_bL25/Gln-tRNA_synth"/>
</dbReference>
<dbReference type="InterPro" id="IPR020056">
    <property type="entry name" value="Rbsml_bL25/Gln-tRNA_synth_N"/>
</dbReference>
<proteinExistence type="inferred from homology"/>
<evidence type="ECO:0000256" key="1">
    <source>
        <dbReference type="ARBA" id="ARBA00022730"/>
    </source>
</evidence>
<dbReference type="InterPro" id="IPR001021">
    <property type="entry name" value="Ribosomal_bL25_long"/>
</dbReference>
<dbReference type="PANTHER" id="PTHR33284">
    <property type="entry name" value="RIBOSOMAL PROTEIN L25/GLN-TRNA SYNTHETASE, ANTI-CODON-BINDING DOMAIN-CONTAINING PROTEIN"/>
    <property type="match status" value="1"/>
</dbReference>
<dbReference type="NCBIfam" id="NF004130">
    <property type="entry name" value="PRK05618.1-5"/>
    <property type="match status" value="1"/>
</dbReference>
<evidence type="ECO:0000313" key="9">
    <source>
        <dbReference type="Proteomes" id="UP001449225"/>
    </source>
</evidence>
<evidence type="ECO:0000313" key="8">
    <source>
        <dbReference type="EMBL" id="MEM5536588.1"/>
    </source>
</evidence>
<dbReference type="CDD" id="cd00495">
    <property type="entry name" value="Ribosomal_L25_TL5_CTC"/>
    <property type="match status" value="1"/>
</dbReference>
<dbReference type="NCBIfam" id="NF004612">
    <property type="entry name" value="PRK05943.1"/>
    <property type="match status" value="1"/>
</dbReference>
<sequence>MSNFEVNAVAREDEGKGASRRLRRTGLVPGIVYGGDKRKKPTAIAMPNNELIKLLADDAFYSSIVTLKLDGKDEQVILKDLQRHPAKPVVLHADFQRVTKSSPIKITVPVEFINFEKSPASKAACKFASEKNTVEILCLATDLPDTLVVDLSDCETDKVLHLSDITLPAGVEIVSLRRGGDHDQGIGYIYAPRGNK</sequence>
<dbReference type="PANTHER" id="PTHR33284:SF1">
    <property type="entry name" value="RIBOSOMAL PROTEIN L25_GLN-TRNA SYNTHETASE, ANTI-CODON-BINDING DOMAIN-CONTAINING PROTEIN"/>
    <property type="match status" value="1"/>
</dbReference>
<dbReference type="NCBIfam" id="TIGR00731">
    <property type="entry name" value="bL25_bact_ctc"/>
    <property type="match status" value="1"/>
</dbReference>
<dbReference type="GO" id="GO:0005840">
    <property type="term" value="C:ribosome"/>
    <property type="evidence" value="ECO:0007669"/>
    <property type="project" value="UniProtKB-KW"/>
</dbReference>
<protein>
    <recommendedName>
        <fullName evidence="5">Large ribosomal subunit protein bL25</fullName>
    </recommendedName>
    <alternativeName>
        <fullName evidence="5">General stress protein CTC</fullName>
    </alternativeName>
</protein>
<evidence type="ECO:0000256" key="4">
    <source>
        <dbReference type="ARBA" id="ARBA00023274"/>
    </source>
</evidence>
<accession>A0ABU9TS84</accession>
<dbReference type="HAMAP" id="MF_01336">
    <property type="entry name" value="Ribosomal_bL25"/>
    <property type="match status" value="1"/>
</dbReference>
<dbReference type="InterPro" id="IPR020055">
    <property type="entry name" value="Ribosomal_bL25_short"/>
</dbReference>